<evidence type="ECO:0000313" key="3">
    <source>
        <dbReference type="Proteomes" id="UP000256941"/>
    </source>
</evidence>
<organism evidence="2 3">
    <name type="scientific">Paracoccus versutus</name>
    <name type="common">Thiobacillus versutus</name>
    <dbReference type="NCBI Taxonomy" id="34007"/>
    <lineage>
        <taxon>Bacteria</taxon>
        <taxon>Pseudomonadati</taxon>
        <taxon>Pseudomonadota</taxon>
        <taxon>Alphaproteobacteria</taxon>
        <taxon>Rhodobacterales</taxon>
        <taxon>Paracoccaceae</taxon>
        <taxon>Paracoccus</taxon>
    </lineage>
</organism>
<accession>A0A3D9XMV6</accession>
<protein>
    <submittedName>
        <fullName evidence="2">Uncharacterized protein</fullName>
    </submittedName>
</protein>
<evidence type="ECO:0000313" key="2">
    <source>
        <dbReference type="EMBL" id="REF71780.1"/>
    </source>
</evidence>
<name>A0A3D9XMV6_PARVE</name>
<proteinExistence type="predicted"/>
<gene>
    <name evidence="2" type="ORF">BDD41_0237</name>
</gene>
<sequence length="52" mass="5759">MPNRKTPASLPPTGTGRFPRKTDMPPASREGESAVFRFWRLAFRRLSSPAGA</sequence>
<evidence type="ECO:0000256" key="1">
    <source>
        <dbReference type="SAM" id="MobiDB-lite"/>
    </source>
</evidence>
<feature type="region of interest" description="Disordered" evidence="1">
    <location>
        <begin position="1"/>
        <end position="31"/>
    </location>
</feature>
<reference evidence="2 3" key="1">
    <citation type="submission" date="2018-08" db="EMBL/GenBank/DDBJ databases">
        <title>Genomic Encyclopedia of Archaeal and Bacterial Type Strains, Phase II (KMG-II): from individual species to whole genera.</title>
        <authorList>
            <person name="Goeker M."/>
        </authorList>
    </citation>
    <scope>NUCLEOTIDE SEQUENCE [LARGE SCALE GENOMIC DNA]</scope>
    <source>
        <strain evidence="2 3">DSM 17099</strain>
    </source>
</reference>
<dbReference type="EMBL" id="QTUJ01000001">
    <property type="protein sequence ID" value="REF71780.1"/>
    <property type="molecule type" value="Genomic_DNA"/>
</dbReference>
<dbReference type="Proteomes" id="UP000256941">
    <property type="component" value="Unassembled WGS sequence"/>
</dbReference>
<comment type="caution">
    <text evidence="2">The sequence shown here is derived from an EMBL/GenBank/DDBJ whole genome shotgun (WGS) entry which is preliminary data.</text>
</comment>
<dbReference type="AlphaFoldDB" id="A0A3D9XMV6"/>